<evidence type="ECO:0000313" key="1">
    <source>
        <dbReference type="EMBL" id="RDX80886.1"/>
    </source>
</evidence>
<dbReference type="AlphaFoldDB" id="A0A371FRF8"/>
<keyword evidence="2" id="KW-1185">Reference proteome</keyword>
<dbReference type="EMBL" id="QJKJ01008071">
    <property type="protein sequence ID" value="RDX80886.1"/>
    <property type="molecule type" value="Genomic_DNA"/>
</dbReference>
<name>A0A371FRF8_MUCPR</name>
<dbReference type="Proteomes" id="UP000257109">
    <property type="component" value="Unassembled WGS sequence"/>
</dbReference>
<protein>
    <submittedName>
        <fullName evidence="1">Uncharacterized protein</fullName>
    </submittedName>
</protein>
<accession>A0A371FRF8</accession>
<comment type="caution">
    <text evidence="1">The sequence shown here is derived from an EMBL/GenBank/DDBJ whole genome shotgun (WGS) entry which is preliminary data.</text>
</comment>
<gene>
    <name evidence="1" type="ORF">CR513_38499</name>
</gene>
<evidence type="ECO:0000313" key="2">
    <source>
        <dbReference type="Proteomes" id="UP000257109"/>
    </source>
</evidence>
<reference evidence="1" key="1">
    <citation type="submission" date="2018-05" db="EMBL/GenBank/DDBJ databases">
        <title>Draft genome of Mucuna pruriens seed.</title>
        <authorList>
            <person name="Nnadi N.E."/>
            <person name="Vos R."/>
            <person name="Hasami M.H."/>
            <person name="Devisetty U.K."/>
            <person name="Aguiy J.C."/>
        </authorList>
    </citation>
    <scope>NUCLEOTIDE SEQUENCE [LARGE SCALE GENOMIC DNA]</scope>
    <source>
        <strain evidence="1">JCA_2017</strain>
    </source>
</reference>
<proteinExistence type="predicted"/>
<sequence length="251" mass="28412">MGRMFDNRRRLIVLAVQERPSWRQDPSITFAEEDYEDTITHSDDPMIILFIITDYMVERVLVDHGSSINVLFWLAFRKMGFSEANLEAWEQVKIWGVGMGSTVRAEKIKFTIVNASTSYNVTLSRTNLDDLGPSRESRPSGVSLDRGSAAQGLRPKVVRGDFLACHRTLVDLFLNALDNKGEPSLLDHGDHRERRIYRIHTLDGPSIRVGGCTSVPKRGFERNLGGFRALSEDKNWSIPRVTNRGDCNTDT</sequence>
<feature type="non-terminal residue" evidence="1">
    <location>
        <position position="1"/>
    </location>
</feature>
<dbReference type="OrthoDB" id="1400091at2759"/>
<organism evidence="1 2">
    <name type="scientific">Mucuna pruriens</name>
    <name type="common">Velvet bean</name>
    <name type="synonym">Dolichos pruriens</name>
    <dbReference type="NCBI Taxonomy" id="157652"/>
    <lineage>
        <taxon>Eukaryota</taxon>
        <taxon>Viridiplantae</taxon>
        <taxon>Streptophyta</taxon>
        <taxon>Embryophyta</taxon>
        <taxon>Tracheophyta</taxon>
        <taxon>Spermatophyta</taxon>
        <taxon>Magnoliopsida</taxon>
        <taxon>eudicotyledons</taxon>
        <taxon>Gunneridae</taxon>
        <taxon>Pentapetalae</taxon>
        <taxon>rosids</taxon>
        <taxon>fabids</taxon>
        <taxon>Fabales</taxon>
        <taxon>Fabaceae</taxon>
        <taxon>Papilionoideae</taxon>
        <taxon>50 kb inversion clade</taxon>
        <taxon>NPAAA clade</taxon>
        <taxon>indigoferoid/millettioid clade</taxon>
        <taxon>Phaseoleae</taxon>
        <taxon>Mucuna</taxon>
    </lineage>
</organism>